<dbReference type="EMBL" id="VKHT01000352">
    <property type="protein sequence ID" value="MBB0244945.1"/>
    <property type="molecule type" value="Genomic_DNA"/>
</dbReference>
<dbReference type="AlphaFoldDB" id="A0A7W3Y244"/>
<dbReference type="Proteomes" id="UP000538929">
    <property type="component" value="Unassembled WGS sequence"/>
</dbReference>
<proteinExistence type="predicted"/>
<feature type="transmembrane region" description="Helical" evidence="1">
    <location>
        <begin position="74"/>
        <end position="92"/>
    </location>
</feature>
<feature type="transmembrane region" description="Helical" evidence="1">
    <location>
        <begin position="33"/>
        <end position="53"/>
    </location>
</feature>
<gene>
    <name evidence="2" type="ORF">FNQ90_12715</name>
</gene>
<comment type="caution">
    <text evidence="2">The sequence shown here is derived from an EMBL/GenBank/DDBJ whole genome shotgun (WGS) entry which is preliminary data.</text>
</comment>
<name>A0A7W3Y244_9ACTN</name>
<feature type="transmembrane region" description="Helical" evidence="1">
    <location>
        <begin position="165"/>
        <end position="182"/>
    </location>
</feature>
<dbReference type="Pfam" id="PF10067">
    <property type="entry name" value="DUF2306"/>
    <property type="match status" value="1"/>
</dbReference>
<keyword evidence="1" id="KW-1133">Transmembrane helix</keyword>
<keyword evidence="1" id="KW-0472">Membrane</keyword>
<organism evidence="2 3">
    <name type="scientific">Streptomyces alkaliphilus</name>
    <dbReference type="NCBI Taxonomy" id="1472722"/>
    <lineage>
        <taxon>Bacteria</taxon>
        <taxon>Bacillati</taxon>
        <taxon>Actinomycetota</taxon>
        <taxon>Actinomycetes</taxon>
        <taxon>Kitasatosporales</taxon>
        <taxon>Streptomycetaceae</taxon>
        <taxon>Streptomyces</taxon>
    </lineage>
</organism>
<dbReference type="InterPro" id="IPR018750">
    <property type="entry name" value="DUF2306_membrane"/>
</dbReference>
<accession>A0A7W3Y244</accession>
<keyword evidence="1" id="KW-0812">Transmembrane</keyword>
<feature type="transmembrane region" description="Helical" evidence="1">
    <location>
        <begin position="98"/>
        <end position="118"/>
    </location>
</feature>
<reference evidence="3" key="1">
    <citation type="submission" date="2019-10" db="EMBL/GenBank/DDBJ databases">
        <title>Streptomyces sp. nov., a novel actinobacterium isolated from alkaline environment.</title>
        <authorList>
            <person name="Golinska P."/>
        </authorList>
    </citation>
    <scope>NUCLEOTIDE SEQUENCE [LARGE SCALE GENOMIC DNA]</scope>
    <source>
        <strain evidence="3">DSM 42118</strain>
    </source>
</reference>
<feature type="transmembrane region" description="Helical" evidence="1">
    <location>
        <begin position="130"/>
        <end position="153"/>
    </location>
</feature>
<keyword evidence="3" id="KW-1185">Reference proteome</keyword>
<evidence type="ECO:0000256" key="1">
    <source>
        <dbReference type="SAM" id="Phobius"/>
    </source>
</evidence>
<evidence type="ECO:0000313" key="2">
    <source>
        <dbReference type="EMBL" id="MBB0244945.1"/>
    </source>
</evidence>
<sequence>MFLVSVGFIVYTSMPYLDRETAPLMPHEGFSPYYSLLMAHIVFGSVALLLSILQVWPWLRHRYPAVHRWGGRGYVVSTMVAGTLGLVIVPFAPPVGKVGVTVATVLWMAFTVMGYIRIRQGRRAEHRRFMLYAFAMVMNNLWGSLVILIGTALALQIDANYYLETIRWIGWVINLMLVQWWLNRTADRPVR</sequence>
<evidence type="ECO:0000313" key="3">
    <source>
        <dbReference type="Proteomes" id="UP000538929"/>
    </source>
</evidence>
<protein>
    <submittedName>
        <fullName evidence="2">DUF2306 domain-containing protein</fullName>
    </submittedName>
</protein>